<dbReference type="InterPro" id="IPR005532">
    <property type="entry name" value="SUMF_dom"/>
</dbReference>
<dbReference type="EMBL" id="RQET01000007">
    <property type="protein sequence ID" value="TGK10320.1"/>
    <property type="molecule type" value="Genomic_DNA"/>
</dbReference>
<dbReference type="OrthoDB" id="9812707at2"/>
<name>A0A4R9GEK5_9LEPT</name>
<reference evidence="2" key="1">
    <citation type="journal article" date="2019" name="PLoS Negl. Trop. Dis.">
        <title>Revisiting the worldwide diversity of Leptospira species in the environment.</title>
        <authorList>
            <person name="Vincent A.T."/>
            <person name="Schiettekatte O."/>
            <person name="Bourhy P."/>
            <person name="Veyrier F.J."/>
            <person name="Picardeau M."/>
        </authorList>
    </citation>
    <scope>NUCLEOTIDE SEQUENCE [LARGE SCALE GENOMIC DNA]</scope>
    <source>
        <strain evidence="2">SSW15</strain>
    </source>
</reference>
<comment type="caution">
    <text evidence="2">The sequence shown here is derived from an EMBL/GenBank/DDBJ whole genome shotgun (WGS) entry which is preliminary data.</text>
</comment>
<evidence type="ECO:0000259" key="1">
    <source>
        <dbReference type="Pfam" id="PF03781"/>
    </source>
</evidence>
<dbReference type="InterPro" id="IPR042095">
    <property type="entry name" value="SUMF_sf"/>
</dbReference>
<organism evidence="2 3">
    <name type="scientific">Leptospira fletcheri</name>
    <dbReference type="NCBI Taxonomy" id="2484981"/>
    <lineage>
        <taxon>Bacteria</taxon>
        <taxon>Pseudomonadati</taxon>
        <taxon>Spirochaetota</taxon>
        <taxon>Spirochaetia</taxon>
        <taxon>Leptospirales</taxon>
        <taxon>Leptospiraceae</taxon>
        <taxon>Leptospira</taxon>
    </lineage>
</organism>
<protein>
    <submittedName>
        <fullName evidence="2">Formylglycine-generating enzyme family protein</fullName>
    </submittedName>
</protein>
<accession>A0A4R9GEK5</accession>
<dbReference type="Gene3D" id="3.90.1580.10">
    <property type="entry name" value="paralog of FGE (formylglycine-generating enzyme)"/>
    <property type="match status" value="1"/>
</dbReference>
<dbReference type="InterPro" id="IPR016187">
    <property type="entry name" value="CTDL_fold"/>
</dbReference>
<feature type="domain" description="Sulfatase-modifying factor enzyme-like" evidence="1">
    <location>
        <begin position="1"/>
        <end position="222"/>
    </location>
</feature>
<proteinExistence type="predicted"/>
<sequence length="224" mass="25587">MVRIPAGSFLPFLTSAKEKPQLVHEFLIDKDSVRNSEFAKFLNDSPAWRKENAKFSFVDESYLNDFKRNAEKTPSSSVVNVSWYAARAYCKWKGKRLPQTSEWERIAVAELGGSDKEKVLNRILDWYSSPTKKISPNGSETYEDRYGVRNLFGNVWEWVEDFNSYSSSSFSDREGNSKGAFCASGTANVKDKTDYASFMRYAYRNSLKAKYSAPNLGFRCAKNV</sequence>
<evidence type="ECO:0000313" key="3">
    <source>
        <dbReference type="Proteomes" id="UP000298458"/>
    </source>
</evidence>
<dbReference type="GO" id="GO:0120147">
    <property type="term" value="F:formylglycine-generating oxidase activity"/>
    <property type="evidence" value="ECO:0007669"/>
    <property type="project" value="TreeGrafter"/>
</dbReference>
<dbReference type="PANTHER" id="PTHR23150:SF19">
    <property type="entry name" value="FORMYLGLYCINE-GENERATING ENZYME"/>
    <property type="match status" value="1"/>
</dbReference>
<gene>
    <name evidence="2" type="ORF">EHO60_10035</name>
</gene>
<evidence type="ECO:0000313" key="2">
    <source>
        <dbReference type="EMBL" id="TGK10320.1"/>
    </source>
</evidence>
<dbReference type="Proteomes" id="UP000298458">
    <property type="component" value="Unassembled WGS sequence"/>
</dbReference>
<dbReference type="PANTHER" id="PTHR23150">
    <property type="entry name" value="SULFATASE MODIFYING FACTOR 1, 2"/>
    <property type="match status" value="1"/>
</dbReference>
<keyword evidence="3" id="KW-1185">Reference proteome</keyword>
<dbReference type="InterPro" id="IPR051043">
    <property type="entry name" value="Sulfatase_Mod_Factor_Kinase"/>
</dbReference>
<dbReference type="SUPFAM" id="SSF56436">
    <property type="entry name" value="C-type lectin-like"/>
    <property type="match status" value="1"/>
</dbReference>
<dbReference type="Pfam" id="PF03781">
    <property type="entry name" value="FGE-sulfatase"/>
    <property type="match status" value="1"/>
</dbReference>
<dbReference type="AlphaFoldDB" id="A0A4R9GEK5"/>